<feature type="transmembrane region" description="Helical" evidence="1">
    <location>
        <begin position="20"/>
        <end position="40"/>
    </location>
</feature>
<feature type="transmembrane region" description="Helical" evidence="1">
    <location>
        <begin position="71"/>
        <end position="91"/>
    </location>
</feature>
<evidence type="ECO:0000313" key="2">
    <source>
        <dbReference type="EMBL" id="NWJ47800.1"/>
    </source>
</evidence>
<feature type="transmembrane region" description="Helical" evidence="1">
    <location>
        <begin position="199"/>
        <end position="227"/>
    </location>
</feature>
<gene>
    <name evidence="2" type="ORF">HXX08_18255</name>
    <name evidence="3" type="ORF">OZ401_003333</name>
</gene>
<evidence type="ECO:0000256" key="1">
    <source>
        <dbReference type="SAM" id="Phobius"/>
    </source>
</evidence>
<evidence type="ECO:0000313" key="5">
    <source>
        <dbReference type="Proteomes" id="UP001431572"/>
    </source>
</evidence>
<organism evidence="2 4">
    <name type="scientific">Candidatus Chlorohelix allophototropha</name>
    <dbReference type="NCBI Taxonomy" id="3003348"/>
    <lineage>
        <taxon>Bacteria</taxon>
        <taxon>Bacillati</taxon>
        <taxon>Chloroflexota</taxon>
        <taxon>Chloroflexia</taxon>
        <taxon>Candidatus Chloroheliales</taxon>
        <taxon>Candidatus Chloroheliaceae</taxon>
        <taxon>Candidatus Chlorohelix</taxon>
    </lineage>
</organism>
<feature type="transmembrane region" description="Helical" evidence="1">
    <location>
        <begin position="144"/>
        <end position="163"/>
    </location>
</feature>
<keyword evidence="1" id="KW-0812">Transmembrane</keyword>
<dbReference type="EMBL" id="JACATZ010000003">
    <property type="protein sequence ID" value="NWJ47800.1"/>
    <property type="molecule type" value="Genomic_DNA"/>
</dbReference>
<dbReference type="InterPro" id="IPR019206">
    <property type="entry name" value="DUF2085_TM"/>
</dbReference>
<protein>
    <submittedName>
        <fullName evidence="2">DUF2085 domain-containing protein</fullName>
    </submittedName>
</protein>
<feature type="transmembrane region" description="Helical" evidence="1">
    <location>
        <begin position="175"/>
        <end position="193"/>
    </location>
</feature>
<dbReference type="RefSeq" id="WP_341471578.1">
    <property type="nucleotide sequence ID" value="NZ_CP128400.1"/>
</dbReference>
<reference evidence="2 4" key="1">
    <citation type="submission" date="2020-06" db="EMBL/GenBank/DDBJ databases">
        <title>Anoxygenic phototrophic Chloroflexota member uses a Type I reaction center.</title>
        <authorList>
            <person name="Tsuji J.M."/>
            <person name="Shaw N.A."/>
            <person name="Nagashima S."/>
            <person name="Venkiteswaran J."/>
            <person name="Schiff S.L."/>
            <person name="Hanada S."/>
            <person name="Tank M."/>
            <person name="Neufeld J.D."/>
        </authorList>
    </citation>
    <scope>NUCLEOTIDE SEQUENCE [LARGE SCALE GENOMIC DNA]</scope>
    <source>
        <strain evidence="2">L227-S17</strain>
    </source>
</reference>
<dbReference type="EMBL" id="CP128400">
    <property type="protein sequence ID" value="WJW69705.1"/>
    <property type="molecule type" value="Genomic_DNA"/>
</dbReference>
<feature type="transmembrane region" description="Helical" evidence="1">
    <location>
        <begin position="239"/>
        <end position="264"/>
    </location>
</feature>
<evidence type="ECO:0000313" key="3">
    <source>
        <dbReference type="EMBL" id="WJW69705.1"/>
    </source>
</evidence>
<keyword evidence="1" id="KW-1133">Transmembrane helix</keyword>
<dbReference type="Proteomes" id="UP000521676">
    <property type="component" value="Unassembled WGS sequence"/>
</dbReference>
<sequence length="271" mass="30661">MLEKPPIGVELDRSRLKPLVVAGAVAFILILLLVLTPGSLSEKYLLICSGSCAQRPAHTYYLGNQKLPVEARMVGIFCGFLLTWIFLWFIGRTRAGKLSRWNINLLLGLMVLSMVLDGINATFYDFGWFHPYQPQNWLRLLTGTMSGIGLAGLVYPLYNFAIWKFPWKIAPFQKWVEFGALLILGATLMVLVMSGWDWLFLPLATLTVLGGLWMMSVFNLLIYVVMARRENLYRDSWDVLPTLVVVFLFSLVEFGATALVRHLFLGAAPYM</sequence>
<proteinExistence type="predicted"/>
<dbReference type="Proteomes" id="UP001431572">
    <property type="component" value="Chromosome 2"/>
</dbReference>
<keyword evidence="5" id="KW-1185">Reference proteome</keyword>
<keyword evidence="1" id="KW-0472">Membrane</keyword>
<reference evidence="3" key="2">
    <citation type="journal article" date="2024" name="Nature">
        <title>Anoxygenic phototroph of the Chloroflexota uses a type I reaction centre.</title>
        <authorList>
            <person name="Tsuji J.M."/>
            <person name="Shaw N.A."/>
            <person name="Nagashima S."/>
            <person name="Venkiteswaran J.J."/>
            <person name="Schiff S.L."/>
            <person name="Watanabe T."/>
            <person name="Fukui M."/>
            <person name="Hanada S."/>
            <person name="Tank M."/>
            <person name="Neufeld J.D."/>
        </authorList>
    </citation>
    <scope>NUCLEOTIDE SEQUENCE</scope>
    <source>
        <strain evidence="3">L227-S17</strain>
    </source>
</reference>
<accession>A0A8T7M6P7</accession>
<dbReference type="AlphaFoldDB" id="A0A8T7M6P7"/>
<name>A0A8T7M6P7_9CHLR</name>
<feature type="transmembrane region" description="Helical" evidence="1">
    <location>
        <begin position="103"/>
        <end position="124"/>
    </location>
</feature>
<evidence type="ECO:0000313" key="4">
    <source>
        <dbReference type="Proteomes" id="UP000521676"/>
    </source>
</evidence>
<dbReference type="Pfam" id="PF09858">
    <property type="entry name" value="DUF2085"/>
    <property type="match status" value="1"/>
</dbReference>